<dbReference type="InterPro" id="IPR012902">
    <property type="entry name" value="N_methyl_site"/>
</dbReference>
<proteinExistence type="predicted"/>
<dbReference type="NCBIfam" id="TIGR02532">
    <property type="entry name" value="IV_pilin_GFxxxE"/>
    <property type="match status" value="1"/>
</dbReference>
<evidence type="ECO:0000313" key="2">
    <source>
        <dbReference type="EMBL" id="NJB66997.1"/>
    </source>
</evidence>
<gene>
    <name evidence="2" type="ORF">GGQ74_000637</name>
</gene>
<keyword evidence="1" id="KW-0812">Transmembrane</keyword>
<dbReference type="EMBL" id="JAATJA010000001">
    <property type="protein sequence ID" value="NJB66997.1"/>
    <property type="molecule type" value="Genomic_DNA"/>
</dbReference>
<accession>A0A846QIX7</accession>
<organism evidence="2 3">
    <name type="scientific">Desulfobaculum xiamenense</name>
    <dbReference type="NCBI Taxonomy" id="995050"/>
    <lineage>
        <taxon>Bacteria</taxon>
        <taxon>Pseudomonadati</taxon>
        <taxon>Thermodesulfobacteriota</taxon>
        <taxon>Desulfovibrionia</taxon>
        <taxon>Desulfovibrionales</taxon>
        <taxon>Desulfovibrionaceae</taxon>
        <taxon>Desulfobaculum</taxon>
    </lineage>
</organism>
<dbReference type="SUPFAM" id="SSF54523">
    <property type="entry name" value="Pili subunits"/>
    <property type="match status" value="1"/>
</dbReference>
<keyword evidence="1" id="KW-1133">Transmembrane helix</keyword>
<dbReference type="InterPro" id="IPR045584">
    <property type="entry name" value="Pilin-like"/>
</dbReference>
<reference evidence="2 3" key="1">
    <citation type="submission" date="2020-03" db="EMBL/GenBank/DDBJ databases">
        <title>Genomic Encyclopedia of Type Strains, Phase IV (KMG-IV): sequencing the most valuable type-strain genomes for metagenomic binning, comparative biology and taxonomic classification.</title>
        <authorList>
            <person name="Goeker M."/>
        </authorList>
    </citation>
    <scope>NUCLEOTIDE SEQUENCE [LARGE SCALE GENOMIC DNA]</scope>
    <source>
        <strain evidence="2 3">DSM 24233</strain>
    </source>
</reference>
<dbReference type="Proteomes" id="UP000580856">
    <property type="component" value="Unassembled WGS sequence"/>
</dbReference>
<feature type="transmembrane region" description="Helical" evidence="1">
    <location>
        <begin position="7"/>
        <end position="29"/>
    </location>
</feature>
<dbReference type="AlphaFoldDB" id="A0A846QIX7"/>
<keyword evidence="1" id="KW-0472">Membrane</keyword>
<dbReference type="Pfam" id="PF07963">
    <property type="entry name" value="N_methyl"/>
    <property type="match status" value="1"/>
</dbReference>
<sequence>MKTVRKSGFTLVEMAVVLVVIGFILAGVMKGRDLVRSAQAKQYAQGFVNKWVTIAQTYRDKTGQVLFDGTGNGGERSHNAISDGIMDGMVFPKKWHSHAEGVYTALMDAGIDPCTLVKSDLNDYERAVGCANDYDPFGRTVYGEFTGPSTMCVGFWGLKLGGPSSPVRNCVIFCNVPSDLARTLDTSTDGVADGRNGSLVCVFVHESDKIDTDAAWNLVNWENSVVETVSLADWPESGSAPRWCTIAVTLD</sequence>
<evidence type="ECO:0000313" key="3">
    <source>
        <dbReference type="Proteomes" id="UP000580856"/>
    </source>
</evidence>
<protein>
    <submittedName>
        <fullName evidence="2">Prepilin-type N-terminal cleavage/methylation domain-containing protein</fullName>
    </submittedName>
</protein>
<evidence type="ECO:0000256" key="1">
    <source>
        <dbReference type="SAM" id="Phobius"/>
    </source>
</evidence>
<dbReference type="PROSITE" id="PS00409">
    <property type="entry name" value="PROKAR_NTER_METHYL"/>
    <property type="match status" value="1"/>
</dbReference>
<keyword evidence="3" id="KW-1185">Reference proteome</keyword>
<name>A0A846QIX7_9BACT</name>
<comment type="caution">
    <text evidence="2">The sequence shown here is derived from an EMBL/GenBank/DDBJ whole genome shotgun (WGS) entry which is preliminary data.</text>
</comment>